<dbReference type="Proteomes" id="UP000180246">
    <property type="component" value="Unassembled WGS sequence"/>
</dbReference>
<evidence type="ECO:0000313" key="3">
    <source>
        <dbReference type="Proteomes" id="UP000180246"/>
    </source>
</evidence>
<comment type="caution">
    <text evidence="2">The sequence shown here is derived from an EMBL/GenBank/DDBJ whole genome shotgun (WGS) entry which is preliminary data.</text>
</comment>
<dbReference type="CDD" id="cd04762">
    <property type="entry name" value="HTH_MerR-trunc"/>
    <property type="match status" value="1"/>
</dbReference>
<dbReference type="NCBIfam" id="TIGR01764">
    <property type="entry name" value="excise"/>
    <property type="match status" value="1"/>
</dbReference>
<dbReference type="PROSITE" id="PS50110">
    <property type="entry name" value="RESPONSE_REGULATORY"/>
    <property type="match status" value="1"/>
</dbReference>
<dbReference type="EMBL" id="JRYB01000001">
    <property type="protein sequence ID" value="OIJ41562.1"/>
    <property type="molecule type" value="Genomic_DNA"/>
</dbReference>
<accession>A0A1S2NB41</accession>
<dbReference type="InterPro" id="IPR001789">
    <property type="entry name" value="Sig_transdc_resp-reg_receiver"/>
</dbReference>
<dbReference type="Pfam" id="PF00072">
    <property type="entry name" value="Response_reg"/>
    <property type="match status" value="1"/>
</dbReference>
<dbReference type="Gene3D" id="3.40.50.2300">
    <property type="match status" value="1"/>
</dbReference>
<dbReference type="InterPro" id="IPR010093">
    <property type="entry name" value="SinI_DNA-bd"/>
</dbReference>
<dbReference type="Pfam" id="PF12728">
    <property type="entry name" value="HTH_17"/>
    <property type="match status" value="1"/>
</dbReference>
<proteinExistence type="predicted"/>
<dbReference type="SMART" id="SM00448">
    <property type="entry name" value="REC"/>
    <property type="match status" value="1"/>
</dbReference>
<name>A0A1S2NB41_9BURK</name>
<organism evidence="2 3">
    <name type="scientific">Massilia timonae</name>
    <dbReference type="NCBI Taxonomy" id="47229"/>
    <lineage>
        <taxon>Bacteria</taxon>
        <taxon>Pseudomonadati</taxon>
        <taxon>Pseudomonadota</taxon>
        <taxon>Betaproteobacteria</taxon>
        <taxon>Burkholderiales</taxon>
        <taxon>Oxalobacteraceae</taxon>
        <taxon>Telluria group</taxon>
        <taxon>Massilia</taxon>
    </lineage>
</organism>
<dbReference type="PANTHER" id="PTHR44591">
    <property type="entry name" value="STRESS RESPONSE REGULATOR PROTEIN 1"/>
    <property type="match status" value="1"/>
</dbReference>
<dbReference type="RefSeq" id="WP_071362316.1">
    <property type="nucleotide sequence ID" value="NZ_DALZDZ010000007.1"/>
</dbReference>
<evidence type="ECO:0000313" key="2">
    <source>
        <dbReference type="EMBL" id="OIJ41562.1"/>
    </source>
</evidence>
<dbReference type="InterPro" id="IPR009061">
    <property type="entry name" value="DNA-bd_dom_put_sf"/>
</dbReference>
<reference evidence="2 3" key="1">
    <citation type="submission" date="2014-10" db="EMBL/GenBank/DDBJ databases">
        <authorList>
            <person name="Seo M.-J."/>
            <person name="Seok Y.J."/>
            <person name="Cha I.-T."/>
        </authorList>
    </citation>
    <scope>NUCLEOTIDE SEQUENCE [LARGE SCALE GENOMIC DNA]</scope>
    <source>
        <strain evidence="2 3">NEU</strain>
    </source>
</reference>
<dbReference type="InterPro" id="IPR011006">
    <property type="entry name" value="CheY-like_superfamily"/>
</dbReference>
<dbReference type="GO" id="GO:0003677">
    <property type="term" value="F:DNA binding"/>
    <property type="evidence" value="ECO:0007669"/>
    <property type="project" value="InterPro"/>
</dbReference>
<dbReference type="Gene3D" id="1.10.1660.10">
    <property type="match status" value="1"/>
</dbReference>
<dbReference type="SUPFAM" id="SSF52172">
    <property type="entry name" value="CheY-like"/>
    <property type="match status" value="1"/>
</dbReference>
<dbReference type="SUPFAM" id="SSF46955">
    <property type="entry name" value="Putative DNA-binding domain"/>
    <property type="match status" value="1"/>
</dbReference>
<keyword evidence="1" id="KW-0597">Phosphoprotein</keyword>
<dbReference type="InterPro" id="IPR041657">
    <property type="entry name" value="HTH_17"/>
</dbReference>
<evidence type="ECO:0000256" key="1">
    <source>
        <dbReference type="ARBA" id="ARBA00022553"/>
    </source>
</evidence>
<dbReference type="PANTHER" id="PTHR44591:SF3">
    <property type="entry name" value="RESPONSE REGULATORY DOMAIN-CONTAINING PROTEIN"/>
    <property type="match status" value="1"/>
</dbReference>
<dbReference type="InterPro" id="IPR050595">
    <property type="entry name" value="Bact_response_regulator"/>
</dbReference>
<dbReference type="AlphaFoldDB" id="A0A1S2NB41"/>
<dbReference type="CDD" id="cd00156">
    <property type="entry name" value="REC"/>
    <property type="match status" value="1"/>
</dbReference>
<protein>
    <submittedName>
        <fullName evidence="2">DNA binding, excisionase family domain protein</fullName>
    </submittedName>
</protein>
<gene>
    <name evidence="2" type="ORF">LO55_3364</name>
</gene>
<sequence>MKSHSSPSPGQPDPASSEVCSTKEAASLLGVSHRTVQLWVEGGVLQAWKTAGGHRRILLSSVHRLVAQRNQAVTGGAAASSPAAPAAPSSARRIVMADDDATLLRLYELEISGWGLDAELIKARDGFDALIRIGEAKPDLLISDLNMPGMDGFRMVRTLRADPRYGKMAIIVISGLDRATIASMGLPSDIPVFSKPVRFPELRAKVEQILGTSERAMET</sequence>
<dbReference type="GO" id="GO:0000160">
    <property type="term" value="P:phosphorelay signal transduction system"/>
    <property type="evidence" value="ECO:0007669"/>
    <property type="project" value="InterPro"/>
</dbReference>